<protein>
    <recommendedName>
        <fullName evidence="2">Stage 0 sporulation protein A homolog</fullName>
    </recommendedName>
</protein>
<dbReference type="GO" id="GO:0003700">
    <property type="term" value="F:DNA-binding transcription factor activity"/>
    <property type="evidence" value="ECO:0007669"/>
    <property type="project" value="InterPro"/>
</dbReference>
<keyword evidence="3" id="KW-0963">Cytoplasm</keyword>
<keyword evidence="5" id="KW-0902">Two-component regulatory system</keyword>
<evidence type="ECO:0000313" key="13">
    <source>
        <dbReference type="EMBL" id="SHJ84649.1"/>
    </source>
</evidence>
<dbReference type="InterPro" id="IPR018062">
    <property type="entry name" value="HTH_AraC-typ_CS"/>
</dbReference>
<evidence type="ECO:0000256" key="2">
    <source>
        <dbReference type="ARBA" id="ARBA00018672"/>
    </source>
</evidence>
<evidence type="ECO:0000256" key="10">
    <source>
        <dbReference type="PROSITE-ProRule" id="PRU00169"/>
    </source>
</evidence>
<evidence type="ECO:0000256" key="8">
    <source>
        <dbReference type="ARBA" id="ARBA00023163"/>
    </source>
</evidence>
<dbReference type="Proteomes" id="UP000184386">
    <property type="component" value="Unassembled WGS sequence"/>
</dbReference>
<evidence type="ECO:0000256" key="3">
    <source>
        <dbReference type="ARBA" id="ARBA00022490"/>
    </source>
</evidence>
<reference evidence="13 14" key="1">
    <citation type="submission" date="2016-11" db="EMBL/GenBank/DDBJ databases">
        <authorList>
            <person name="Jaros S."/>
            <person name="Januszkiewicz K."/>
            <person name="Wedrychowicz H."/>
        </authorList>
    </citation>
    <scope>NUCLEOTIDE SEQUENCE [LARGE SCALE GENOMIC DNA]</scope>
    <source>
        <strain evidence="13 14">DSM 15929</strain>
    </source>
</reference>
<keyword evidence="4 10" id="KW-0597">Phosphoprotein</keyword>
<dbReference type="InterPro" id="IPR009057">
    <property type="entry name" value="Homeodomain-like_sf"/>
</dbReference>
<dbReference type="PROSITE" id="PS01124">
    <property type="entry name" value="HTH_ARAC_FAMILY_2"/>
    <property type="match status" value="1"/>
</dbReference>
<comment type="subcellular location">
    <subcellularLocation>
        <location evidence="1">Cytoplasm</location>
    </subcellularLocation>
</comment>
<dbReference type="SUPFAM" id="SSF52172">
    <property type="entry name" value="CheY-like"/>
    <property type="match status" value="1"/>
</dbReference>
<keyword evidence="7" id="KW-0238">DNA-binding</keyword>
<dbReference type="OrthoDB" id="9794370at2"/>
<evidence type="ECO:0000256" key="6">
    <source>
        <dbReference type="ARBA" id="ARBA00023015"/>
    </source>
</evidence>
<feature type="domain" description="HTH araC/xylS-type" evidence="11">
    <location>
        <begin position="476"/>
        <end position="574"/>
    </location>
</feature>
<dbReference type="GO" id="GO:0000160">
    <property type="term" value="P:phosphorelay signal transduction system"/>
    <property type="evidence" value="ECO:0007669"/>
    <property type="project" value="UniProtKB-KW"/>
</dbReference>
<evidence type="ECO:0000256" key="9">
    <source>
        <dbReference type="ARBA" id="ARBA00024867"/>
    </source>
</evidence>
<sequence length="576" mass="66243">MIKVLIVDDELLVRITLRTLLDWEKYGYTICGECSDGEQAMGLIPKLHPDIVITDVKMEHVNGDELVRFIDKNYPEIGTIVISSYDDYQYVRDTMKHNALDYLIKNDLTGEVLLEALKRGSGKLNLGLDTLKNESDRKAICKQFVWQLLGGLYHGREEQLKLKLKLIRLDMGTAQVLPILVSFGRMEEMCERKAFSHTVINGSTADSSAVCNGSKCERKALPHTVINGSNGSRSVENHVQEKLMTDASICTMLEHIIVENHQGLAVSIEDNLILILVSFDGVVSRKTVSEDVQRLVQRSEFCLYKYLQQKANFHVGRICALQEIDQSYLELYERRKSMFLEEEGNGISSKAVKEYNNGQGISLKDEQSILLAVKNKEEEKLQYLLNTIFETIRREEIPRAGCAQLFNELVILSFSICKKYGIDYRNIYDKSTGIMEYVGNIERFRDCKAFMIGLYGSILEVLIKREADKSYSKPVRSMIAYVHNHFRESISLGEIARSLNMNSSYISKLFKDEVGVGFVEYLNEVRLEHAKELMDLKNRKLKELIEESGFYSYQYFFSLFKKKYNMTPKEYMEHLM</sequence>
<keyword evidence="14" id="KW-1185">Reference proteome</keyword>
<dbReference type="Pfam" id="PF00072">
    <property type="entry name" value="Response_reg"/>
    <property type="match status" value="1"/>
</dbReference>
<dbReference type="Gene3D" id="1.10.10.60">
    <property type="entry name" value="Homeodomain-like"/>
    <property type="match status" value="2"/>
</dbReference>
<evidence type="ECO:0000256" key="1">
    <source>
        <dbReference type="ARBA" id="ARBA00004496"/>
    </source>
</evidence>
<dbReference type="PROSITE" id="PS50110">
    <property type="entry name" value="RESPONSE_REGULATORY"/>
    <property type="match status" value="1"/>
</dbReference>
<dbReference type="InterPro" id="IPR018060">
    <property type="entry name" value="HTH_AraC"/>
</dbReference>
<proteinExistence type="predicted"/>
<dbReference type="Gene3D" id="3.40.50.2300">
    <property type="match status" value="1"/>
</dbReference>
<evidence type="ECO:0000313" key="14">
    <source>
        <dbReference type="Proteomes" id="UP000184386"/>
    </source>
</evidence>
<organism evidence="13 14">
    <name type="scientific">Anaerocolumna jejuensis DSM 15929</name>
    <dbReference type="NCBI Taxonomy" id="1121322"/>
    <lineage>
        <taxon>Bacteria</taxon>
        <taxon>Bacillati</taxon>
        <taxon>Bacillota</taxon>
        <taxon>Clostridia</taxon>
        <taxon>Lachnospirales</taxon>
        <taxon>Lachnospiraceae</taxon>
        <taxon>Anaerocolumna</taxon>
    </lineage>
</organism>
<dbReference type="InterPro" id="IPR051552">
    <property type="entry name" value="HptR"/>
</dbReference>
<accession>A0A1M6MMH6</accession>
<dbReference type="CDD" id="cd17536">
    <property type="entry name" value="REC_YesN-like"/>
    <property type="match status" value="1"/>
</dbReference>
<dbReference type="SMART" id="SM00448">
    <property type="entry name" value="REC"/>
    <property type="match status" value="1"/>
</dbReference>
<dbReference type="PROSITE" id="PS00041">
    <property type="entry name" value="HTH_ARAC_FAMILY_1"/>
    <property type="match status" value="1"/>
</dbReference>
<gene>
    <name evidence="13" type="ORF">SAMN02745136_01081</name>
</gene>
<evidence type="ECO:0000256" key="5">
    <source>
        <dbReference type="ARBA" id="ARBA00023012"/>
    </source>
</evidence>
<dbReference type="RefSeq" id="WP_073273628.1">
    <property type="nucleotide sequence ID" value="NZ_FRAC01000007.1"/>
</dbReference>
<comment type="function">
    <text evidence="9">May play the central regulatory role in sporulation. It may be an element of the effector pathway responsible for the activation of sporulation genes in response to nutritional stress. Spo0A may act in concert with spo0H (a sigma factor) to control the expression of some genes that are critical to the sporulation process.</text>
</comment>
<evidence type="ECO:0000256" key="7">
    <source>
        <dbReference type="ARBA" id="ARBA00023125"/>
    </source>
</evidence>
<dbReference type="Pfam" id="PF12833">
    <property type="entry name" value="HTH_18"/>
    <property type="match status" value="1"/>
</dbReference>
<dbReference type="SUPFAM" id="SSF46689">
    <property type="entry name" value="Homeodomain-like"/>
    <property type="match status" value="2"/>
</dbReference>
<evidence type="ECO:0000256" key="4">
    <source>
        <dbReference type="ARBA" id="ARBA00022553"/>
    </source>
</evidence>
<keyword evidence="6" id="KW-0805">Transcription regulation</keyword>
<dbReference type="GO" id="GO:0005737">
    <property type="term" value="C:cytoplasm"/>
    <property type="evidence" value="ECO:0007669"/>
    <property type="project" value="UniProtKB-SubCell"/>
</dbReference>
<dbReference type="AlphaFoldDB" id="A0A1M6MMH6"/>
<dbReference type="GO" id="GO:0043565">
    <property type="term" value="F:sequence-specific DNA binding"/>
    <property type="evidence" value="ECO:0007669"/>
    <property type="project" value="InterPro"/>
</dbReference>
<dbReference type="SMART" id="SM00342">
    <property type="entry name" value="HTH_ARAC"/>
    <property type="match status" value="1"/>
</dbReference>
<dbReference type="PANTHER" id="PTHR42713:SF3">
    <property type="entry name" value="TRANSCRIPTIONAL REGULATORY PROTEIN HPTR"/>
    <property type="match status" value="1"/>
</dbReference>
<keyword evidence="8" id="KW-0804">Transcription</keyword>
<evidence type="ECO:0000259" key="11">
    <source>
        <dbReference type="PROSITE" id="PS01124"/>
    </source>
</evidence>
<dbReference type="EMBL" id="FRAC01000007">
    <property type="protein sequence ID" value="SHJ84649.1"/>
    <property type="molecule type" value="Genomic_DNA"/>
</dbReference>
<dbReference type="InterPro" id="IPR011006">
    <property type="entry name" value="CheY-like_superfamily"/>
</dbReference>
<evidence type="ECO:0000259" key="12">
    <source>
        <dbReference type="PROSITE" id="PS50110"/>
    </source>
</evidence>
<dbReference type="STRING" id="1121322.SAMN02745136_01081"/>
<feature type="domain" description="Response regulatory" evidence="12">
    <location>
        <begin position="3"/>
        <end position="120"/>
    </location>
</feature>
<dbReference type="PANTHER" id="PTHR42713">
    <property type="entry name" value="HISTIDINE KINASE-RELATED"/>
    <property type="match status" value="1"/>
</dbReference>
<dbReference type="InterPro" id="IPR001789">
    <property type="entry name" value="Sig_transdc_resp-reg_receiver"/>
</dbReference>
<feature type="modified residue" description="4-aspartylphosphate" evidence="10">
    <location>
        <position position="55"/>
    </location>
</feature>
<name>A0A1M6MMH6_9FIRM</name>